<dbReference type="InterPro" id="IPR016571">
    <property type="entry name" value="Spore_coat_assembly_CotJB"/>
</dbReference>
<proteinExistence type="predicted"/>
<dbReference type="STRING" id="520767.ATZ99_18450"/>
<sequence length="86" mass="10471">MSHHNKDMVDKLKNIMAVDFAVWELSLFLDTHPDERRAIEDHNKYVRLSYQLKNEYESTYGPMRLDSISPYPYKYINSPWPWEIEY</sequence>
<dbReference type="InterPro" id="IPR024207">
    <property type="entry name" value="CotJB_dom"/>
</dbReference>
<name>A0A162MAC3_9FIRM</name>
<accession>A0A162MAC3</accession>
<comment type="caution">
    <text evidence="2">The sequence shown here is derived from an EMBL/GenBank/DDBJ whole genome shotgun (WGS) entry which is preliminary data.</text>
</comment>
<reference evidence="2 3" key="1">
    <citation type="submission" date="2015-12" db="EMBL/GenBank/DDBJ databases">
        <title>Draft genome of Thermovenabulum gondwanense isolated from a red thermophilic microbial mat colonisisng an outflow channel of a bore well.</title>
        <authorList>
            <person name="Patel B.K."/>
        </authorList>
    </citation>
    <scope>NUCLEOTIDE SEQUENCE [LARGE SCALE GENOMIC DNA]</scope>
    <source>
        <strain evidence="2 3">R270</strain>
    </source>
</reference>
<evidence type="ECO:0000259" key="1">
    <source>
        <dbReference type="Pfam" id="PF12652"/>
    </source>
</evidence>
<dbReference type="AlphaFoldDB" id="A0A162MAC3"/>
<dbReference type="Pfam" id="PF12652">
    <property type="entry name" value="CotJB"/>
    <property type="match status" value="1"/>
</dbReference>
<dbReference type="RefSeq" id="WP_245641363.1">
    <property type="nucleotide sequence ID" value="NZ_LOHZ01000040.1"/>
</dbReference>
<organism evidence="2 3">
    <name type="scientific">Thermovenabulum gondwanense</name>
    <dbReference type="NCBI Taxonomy" id="520767"/>
    <lineage>
        <taxon>Bacteria</taxon>
        <taxon>Bacillati</taxon>
        <taxon>Bacillota</taxon>
        <taxon>Clostridia</taxon>
        <taxon>Thermosediminibacterales</taxon>
        <taxon>Thermosediminibacteraceae</taxon>
        <taxon>Thermovenabulum</taxon>
    </lineage>
</organism>
<evidence type="ECO:0000313" key="2">
    <source>
        <dbReference type="EMBL" id="KYO64787.1"/>
    </source>
</evidence>
<gene>
    <name evidence="2" type="ORF">ATZ99_18450</name>
</gene>
<dbReference type="Proteomes" id="UP000075737">
    <property type="component" value="Unassembled WGS sequence"/>
</dbReference>
<keyword evidence="3" id="KW-1185">Reference proteome</keyword>
<feature type="domain" description="Protein CotJB" evidence="1">
    <location>
        <begin position="11"/>
        <end position="83"/>
    </location>
</feature>
<dbReference type="EMBL" id="LOHZ01000040">
    <property type="protein sequence ID" value="KYO64787.1"/>
    <property type="molecule type" value="Genomic_DNA"/>
</dbReference>
<evidence type="ECO:0000313" key="3">
    <source>
        <dbReference type="Proteomes" id="UP000075737"/>
    </source>
</evidence>
<protein>
    <recommendedName>
        <fullName evidence="1">Protein CotJB domain-containing protein</fullName>
    </recommendedName>
</protein>
<dbReference type="PIRSF" id="PIRSF010606">
    <property type="entry name" value="Spore_coat_CotJB"/>
    <property type="match status" value="1"/>
</dbReference>